<evidence type="ECO:0000313" key="2">
    <source>
        <dbReference type="Proteomes" id="UP000191901"/>
    </source>
</evidence>
<protein>
    <recommendedName>
        <fullName evidence="3">DUF2281 domain-containing protein</fullName>
    </recommendedName>
</protein>
<dbReference type="RefSeq" id="WP_080813989.1">
    <property type="nucleotide sequence ID" value="NZ_CP021983.2"/>
</dbReference>
<gene>
    <name evidence="1" type="ORF">XM38_027910</name>
</gene>
<name>A0A1Z3HNV3_9CYAN</name>
<evidence type="ECO:0008006" key="3">
    <source>
        <dbReference type="Google" id="ProtNLM"/>
    </source>
</evidence>
<dbReference type="EMBL" id="CP021983">
    <property type="protein sequence ID" value="ASC71837.1"/>
    <property type="molecule type" value="Genomic_DNA"/>
</dbReference>
<keyword evidence="2" id="KW-1185">Reference proteome</keyword>
<dbReference type="AlphaFoldDB" id="A0A1Z3HNV3"/>
<reference evidence="1 2" key="1">
    <citation type="journal article" date="2016" name="Biochim. Biophys. Acta">
        <title>Characterization of red-shifted phycobilisomes isolated from the chlorophyll f-containing cyanobacterium Halomicronema hongdechloris.</title>
        <authorList>
            <person name="Li Y."/>
            <person name="Lin Y."/>
            <person name="Garvey C.J."/>
            <person name="Birch D."/>
            <person name="Corkery R.W."/>
            <person name="Loughlin P.C."/>
            <person name="Scheer H."/>
            <person name="Willows R.D."/>
            <person name="Chen M."/>
        </authorList>
    </citation>
    <scope>NUCLEOTIDE SEQUENCE [LARGE SCALE GENOMIC DNA]</scope>
    <source>
        <strain evidence="1 2">C2206</strain>
    </source>
</reference>
<dbReference type="OrthoDB" id="9256236at2"/>
<evidence type="ECO:0000313" key="1">
    <source>
        <dbReference type="EMBL" id="ASC71837.1"/>
    </source>
</evidence>
<proteinExistence type="predicted"/>
<sequence>MTLDDIFALVRQLSVLDQVKLIERIAPEIERALQNPQTLPRKSLWGICVDLGDAPSDTDITEARNEAWANFPRDAM</sequence>
<accession>A0A1Z3HNV3</accession>
<dbReference type="STRING" id="1641165.XM38_26230"/>
<dbReference type="KEGG" id="hhg:XM38_027910"/>
<dbReference type="Proteomes" id="UP000191901">
    <property type="component" value="Chromosome"/>
</dbReference>
<organism evidence="1 2">
    <name type="scientific">Halomicronema hongdechloris C2206</name>
    <dbReference type="NCBI Taxonomy" id="1641165"/>
    <lineage>
        <taxon>Bacteria</taxon>
        <taxon>Bacillati</taxon>
        <taxon>Cyanobacteriota</taxon>
        <taxon>Cyanophyceae</taxon>
        <taxon>Nodosilineales</taxon>
        <taxon>Nodosilineaceae</taxon>
        <taxon>Halomicronema</taxon>
    </lineage>
</organism>